<dbReference type="EMBL" id="CP090569">
    <property type="protein sequence ID" value="USF86512.1"/>
    <property type="molecule type" value="Genomic_DNA"/>
</dbReference>
<proteinExistence type="predicted"/>
<keyword evidence="1" id="KW-0732">Signal</keyword>
<sequence length="173" mass="18738">MNKAGNQSIWAKSALIVLIVTAAPYTPFANATTIELIRDVIDIEAKAWFEESGTSTLLTEATSTYHGPAFGPALNQDGNAFRAADAYIEYVPSQHGVSETWDQMAWGELVMFSDPGTPDLFYWESTTGGYSSGSSVPVDGWSSIETELSWLFHVSGGDLFLDVETDGVRPTIS</sequence>
<reference evidence="2" key="1">
    <citation type="journal article" date="2022" name="Mol. Ecol. Resour.">
        <title>The complete and closed genome of the facultative generalist Candidatus Endoriftia persephone from deep-sea hydrothermal vents.</title>
        <authorList>
            <person name="de Oliveira A.L."/>
            <person name="Srivastava A."/>
            <person name="Espada-Hinojosa S."/>
            <person name="Bright M."/>
        </authorList>
    </citation>
    <scope>NUCLEOTIDE SEQUENCE</scope>
    <source>
        <strain evidence="2">Tica-EPR-9o50.N</strain>
    </source>
</reference>
<organism evidence="2 3">
    <name type="scientific">Candidatus Endoriftia persephonae</name>
    <dbReference type="NCBI Taxonomy" id="393765"/>
    <lineage>
        <taxon>Bacteria</taxon>
        <taxon>Pseudomonadati</taxon>
        <taxon>Pseudomonadota</taxon>
        <taxon>Gammaproteobacteria</taxon>
        <taxon>Chromatiales</taxon>
        <taxon>Sedimenticolaceae</taxon>
        <taxon>Candidatus Endoriftia</taxon>
    </lineage>
</organism>
<accession>A0A9J6ZV02</accession>
<dbReference type="Proteomes" id="UP001056649">
    <property type="component" value="Chromosome"/>
</dbReference>
<evidence type="ECO:0000256" key="1">
    <source>
        <dbReference type="SAM" id="SignalP"/>
    </source>
</evidence>
<dbReference type="KEGG" id="eps:L0Y14_10210"/>
<keyword evidence="3" id="KW-1185">Reference proteome</keyword>
<protein>
    <submittedName>
        <fullName evidence="2">Uncharacterized protein</fullName>
    </submittedName>
</protein>
<dbReference type="RefSeq" id="WP_040819961.1">
    <property type="nucleotide sequence ID" value="NZ_CP090569.1"/>
</dbReference>
<gene>
    <name evidence="2" type="ORF">L0Y14_10210</name>
</gene>
<evidence type="ECO:0000313" key="2">
    <source>
        <dbReference type="EMBL" id="USF86512.1"/>
    </source>
</evidence>
<feature type="signal peptide" evidence="1">
    <location>
        <begin position="1"/>
        <end position="22"/>
    </location>
</feature>
<dbReference type="AlphaFoldDB" id="A0A9J6ZV02"/>
<name>A0A9J6ZV02_9GAMM</name>
<feature type="chain" id="PRO_5039949350" evidence="1">
    <location>
        <begin position="23"/>
        <end position="173"/>
    </location>
</feature>
<evidence type="ECO:0000313" key="3">
    <source>
        <dbReference type="Proteomes" id="UP001056649"/>
    </source>
</evidence>